<dbReference type="EMBL" id="CAJPIZ010008304">
    <property type="protein sequence ID" value="CAG2111029.1"/>
    <property type="molecule type" value="Genomic_DNA"/>
</dbReference>
<evidence type="ECO:0000313" key="4">
    <source>
        <dbReference type="Proteomes" id="UP000759131"/>
    </source>
</evidence>
<dbReference type="PANTHER" id="PTHR46949">
    <property type="entry name" value="LEUCINE REPEAT ADAPTER PROTEIN 25"/>
    <property type="match status" value="1"/>
</dbReference>
<feature type="compositionally biased region" description="Low complexity" evidence="2">
    <location>
        <begin position="35"/>
        <end position="45"/>
    </location>
</feature>
<dbReference type="Pfam" id="PF14854">
    <property type="entry name" value="LURAP"/>
    <property type="match status" value="1"/>
</dbReference>
<dbReference type="AlphaFoldDB" id="A0A7R9Q431"/>
<evidence type="ECO:0000256" key="1">
    <source>
        <dbReference type="ARBA" id="ARBA00038125"/>
    </source>
</evidence>
<sequence>MSGHALPPLPKSLTTRPDAEWTDERAAAKSEKTTETTTSSSTATSGAVDGADASAEDSATNMGNNRLDEKLSILRREMIGLRQLDMSLLSQLNALQQSIQSYKQILNCDYNTDGQHNSHAMAGEENIYENCRRMDTNSVAKDGREVEDDDEEDDEDNGDTDDTLSDERKDSTDSLNSSV</sequence>
<organism evidence="3">
    <name type="scientific">Medioppia subpectinata</name>
    <dbReference type="NCBI Taxonomy" id="1979941"/>
    <lineage>
        <taxon>Eukaryota</taxon>
        <taxon>Metazoa</taxon>
        <taxon>Ecdysozoa</taxon>
        <taxon>Arthropoda</taxon>
        <taxon>Chelicerata</taxon>
        <taxon>Arachnida</taxon>
        <taxon>Acari</taxon>
        <taxon>Acariformes</taxon>
        <taxon>Sarcoptiformes</taxon>
        <taxon>Oribatida</taxon>
        <taxon>Brachypylina</taxon>
        <taxon>Oppioidea</taxon>
        <taxon>Oppiidae</taxon>
        <taxon>Medioppia</taxon>
    </lineage>
</organism>
<gene>
    <name evidence="3" type="ORF">OSB1V03_LOCUS11011</name>
</gene>
<name>A0A7R9Q431_9ACAR</name>
<proteinExistence type="inferred from homology"/>
<feature type="compositionally biased region" description="Acidic residues" evidence="2">
    <location>
        <begin position="145"/>
        <end position="164"/>
    </location>
</feature>
<dbReference type="InterPro" id="IPR039499">
    <property type="entry name" value="LURA1/LRA25"/>
</dbReference>
<dbReference type="EMBL" id="OC862879">
    <property type="protein sequence ID" value="CAD7630599.1"/>
    <property type="molecule type" value="Genomic_DNA"/>
</dbReference>
<evidence type="ECO:0000256" key="2">
    <source>
        <dbReference type="SAM" id="MobiDB-lite"/>
    </source>
</evidence>
<keyword evidence="4" id="KW-1185">Reference proteome</keyword>
<protein>
    <submittedName>
        <fullName evidence="3">Uncharacterized protein</fullName>
    </submittedName>
</protein>
<feature type="region of interest" description="Disordered" evidence="2">
    <location>
        <begin position="138"/>
        <end position="179"/>
    </location>
</feature>
<dbReference type="PANTHER" id="PTHR46949:SF1">
    <property type="entry name" value="AT07979P2"/>
    <property type="match status" value="1"/>
</dbReference>
<feature type="compositionally biased region" description="Basic and acidic residues" evidence="2">
    <location>
        <begin position="17"/>
        <end position="34"/>
    </location>
</feature>
<dbReference type="Proteomes" id="UP000759131">
    <property type="component" value="Unassembled WGS sequence"/>
</dbReference>
<accession>A0A7R9Q431</accession>
<comment type="similarity">
    <text evidence="1">Belongs to the FAM89 family.</text>
</comment>
<evidence type="ECO:0000313" key="3">
    <source>
        <dbReference type="EMBL" id="CAD7630599.1"/>
    </source>
</evidence>
<reference evidence="3" key="1">
    <citation type="submission" date="2020-11" db="EMBL/GenBank/DDBJ databases">
        <authorList>
            <person name="Tran Van P."/>
        </authorList>
    </citation>
    <scope>NUCLEOTIDE SEQUENCE</scope>
</reference>
<feature type="region of interest" description="Disordered" evidence="2">
    <location>
        <begin position="1"/>
        <end position="63"/>
    </location>
</feature>
<dbReference type="OrthoDB" id="1681166at2759"/>